<keyword evidence="1" id="KW-1133">Transmembrane helix</keyword>
<dbReference type="AlphaFoldDB" id="A0ABD3RHJ9"/>
<reference evidence="2 3" key="1">
    <citation type="submission" date="2024-12" db="EMBL/GenBank/DDBJ databases">
        <title>The unique morphological basis and parallel evolutionary history of personate flowers in Penstemon.</title>
        <authorList>
            <person name="Depatie T.H."/>
            <person name="Wessinger C.A."/>
        </authorList>
    </citation>
    <scope>NUCLEOTIDE SEQUENCE [LARGE SCALE GENOMIC DNA]</scope>
    <source>
        <strain evidence="2">WTNN_2</strain>
        <tissue evidence="2">Leaf</tissue>
    </source>
</reference>
<dbReference type="Proteomes" id="UP001634393">
    <property type="component" value="Unassembled WGS sequence"/>
</dbReference>
<comment type="caution">
    <text evidence="2">The sequence shown here is derived from an EMBL/GenBank/DDBJ whole genome shotgun (WGS) entry which is preliminary data.</text>
</comment>
<keyword evidence="3" id="KW-1185">Reference proteome</keyword>
<dbReference type="EMBL" id="JBJXBP010000008">
    <property type="protein sequence ID" value="KAL3812499.1"/>
    <property type="molecule type" value="Genomic_DNA"/>
</dbReference>
<protein>
    <submittedName>
        <fullName evidence="2">Uncharacterized protein</fullName>
    </submittedName>
</protein>
<gene>
    <name evidence="2" type="ORF">ACJIZ3_013767</name>
</gene>
<feature type="transmembrane region" description="Helical" evidence="1">
    <location>
        <begin position="12"/>
        <end position="33"/>
    </location>
</feature>
<keyword evidence="1" id="KW-0812">Transmembrane</keyword>
<feature type="transmembrane region" description="Helical" evidence="1">
    <location>
        <begin position="53"/>
        <end position="73"/>
    </location>
</feature>
<evidence type="ECO:0000313" key="2">
    <source>
        <dbReference type="EMBL" id="KAL3812499.1"/>
    </source>
</evidence>
<sequence>MKCLGDSFLKLLIKGWSTILLPITPCYMDYFVLVDLLLVGSFSMRWKLVTNPWFAAFAVVFFSSLVQHLCEVVSSGGSVRTMWNEQSIWKIKISVTKANFRLTNNVIDQEKLKNTRREDSIFQDVLKGVINAGNVAKMFVQGLLCFYALVLSFPTLEGLIPKIGKMRFEVFDFVFIYMCIVDV</sequence>
<organism evidence="2 3">
    <name type="scientific">Penstemon smallii</name>
    <dbReference type="NCBI Taxonomy" id="265156"/>
    <lineage>
        <taxon>Eukaryota</taxon>
        <taxon>Viridiplantae</taxon>
        <taxon>Streptophyta</taxon>
        <taxon>Embryophyta</taxon>
        <taxon>Tracheophyta</taxon>
        <taxon>Spermatophyta</taxon>
        <taxon>Magnoliopsida</taxon>
        <taxon>eudicotyledons</taxon>
        <taxon>Gunneridae</taxon>
        <taxon>Pentapetalae</taxon>
        <taxon>asterids</taxon>
        <taxon>lamiids</taxon>
        <taxon>Lamiales</taxon>
        <taxon>Plantaginaceae</taxon>
        <taxon>Cheloneae</taxon>
        <taxon>Penstemon</taxon>
    </lineage>
</organism>
<keyword evidence="1" id="KW-0472">Membrane</keyword>
<proteinExistence type="predicted"/>
<accession>A0ABD3RHJ9</accession>
<evidence type="ECO:0000256" key="1">
    <source>
        <dbReference type="SAM" id="Phobius"/>
    </source>
</evidence>
<evidence type="ECO:0000313" key="3">
    <source>
        <dbReference type="Proteomes" id="UP001634393"/>
    </source>
</evidence>
<name>A0ABD3RHJ9_9LAMI</name>